<evidence type="ECO:0000256" key="5">
    <source>
        <dbReference type="ARBA" id="ARBA00022448"/>
    </source>
</evidence>
<dbReference type="UniPathway" id="UPA00659"/>
<evidence type="ECO:0000256" key="8">
    <source>
        <dbReference type="ARBA" id="ARBA00022787"/>
    </source>
</evidence>
<evidence type="ECO:0000256" key="10">
    <source>
        <dbReference type="ARBA" id="ARBA00022989"/>
    </source>
</evidence>
<evidence type="ECO:0000313" key="26">
    <source>
        <dbReference type="Proteomes" id="UP000250572"/>
    </source>
</evidence>
<dbReference type="SUPFAM" id="SSF52777">
    <property type="entry name" value="CoA-dependent acyltransferases"/>
    <property type="match status" value="2"/>
</dbReference>
<dbReference type="Proteomes" id="UP000250572">
    <property type="component" value="Unassembled WGS sequence"/>
</dbReference>
<evidence type="ECO:0000256" key="4">
    <source>
        <dbReference type="ARBA" id="ARBA00013243"/>
    </source>
</evidence>
<reference evidence="25 26" key="1">
    <citation type="journal article" date="2018" name="G3 (Bethesda)">
        <title>A High-Quality Reference Genome for the Invasive Mosquitofish Gambusia affinis Using a Chicago Library.</title>
        <authorList>
            <person name="Hoffberg S.L."/>
            <person name="Troendle N.J."/>
            <person name="Glenn T.C."/>
            <person name="Mahmud O."/>
            <person name="Louha S."/>
            <person name="Chalopin D."/>
            <person name="Bennetzen J.L."/>
            <person name="Mauricio R."/>
        </authorList>
    </citation>
    <scope>NUCLEOTIDE SEQUENCE [LARGE SCALE GENOMIC DNA]</scope>
    <source>
        <strain evidence="25">NE01/NJP1002.9</strain>
        <tissue evidence="25">Muscle</tissue>
    </source>
</reference>
<keyword evidence="12" id="KW-0496">Mitochondrion</keyword>
<keyword evidence="26" id="KW-1185">Reference proteome</keyword>
<dbReference type="AlphaFoldDB" id="A0A315UPZ1"/>
<feature type="active site" description="Proton acceptor" evidence="20">
    <location>
        <position position="490"/>
    </location>
</feature>
<evidence type="ECO:0000256" key="20">
    <source>
        <dbReference type="PIRSR" id="PIRSR600542-1"/>
    </source>
</evidence>
<comment type="subcellular location">
    <subcellularLocation>
        <location evidence="1">Mitochondrion outer membrane</location>
        <topology evidence="1">Multi-pass membrane protein</topology>
    </subcellularLocation>
</comment>
<name>A0A315UPZ1_GAMAF</name>
<evidence type="ECO:0000256" key="22">
    <source>
        <dbReference type="SAM" id="Phobius"/>
    </source>
</evidence>
<comment type="caution">
    <text evidence="25">The sequence shown here is derived from an EMBL/GenBank/DDBJ whole genome shotgun (WGS) entry which is preliminary data.</text>
</comment>
<dbReference type="InterPro" id="IPR039551">
    <property type="entry name" value="Cho/carn_acyl_trans"/>
</dbReference>
<evidence type="ECO:0000256" key="2">
    <source>
        <dbReference type="ARBA" id="ARBA00005005"/>
    </source>
</evidence>
<keyword evidence="8" id="KW-1000">Mitochondrion outer membrane</keyword>
<keyword evidence="9" id="KW-0276">Fatty acid metabolism</keyword>
<keyword evidence="5" id="KW-0813">Transport</keyword>
<evidence type="ECO:0000256" key="1">
    <source>
        <dbReference type="ARBA" id="ARBA00004374"/>
    </source>
</evidence>
<evidence type="ECO:0000256" key="16">
    <source>
        <dbReference type="ARBA" id="ARBA00041685"/>
    </source>
</evidence>
<dbReference type="PROSITE" id="PS00440">
    <property type="entry name" value="ACYLTRANSF_C_2"/>
    <property type="match status" value="1"/>
</dbReference>
<dbReference type="EC" id="2.3.1.21" evidence="4"/>
<protein>
    <recommendedName>
        <fullName evidence="15">Carnitine O-palmitoyltransferase 1, muscle isoform</fullName>
        <ecNumber evidence="4">2.3.1.21</ecNumber>
    </recommendedName>
    <alternativeName>
        <fullName evidence="16">Carnitine O-palmitoyltransferase I, muscle isoform</fullName>
    </alternativeName>
    <alternativeName>
        <fullName evidence="17">Carnitine palmitoyltransferase 1B</fullName>
    </alternativeName>
</protein>
<evidence type="ECO:0000256" key="12">
    <source>
        <dbReference type="ARBA" id="ARBA00023128"/>
    </source>
</evidence>
<dbReference type="InterPro" id="IPR032476">
    <property type="entry name" value="CPT_N"/>
</dbReference>
<dbReference type="InterPro" id="IPR023213">
    <property type="entry name" value="CAT-like_dom_sf"/>
</dbReference>
<feature type="domain" description="Choline/carnitine acyltransferase" evidence="23">
    <location>
        <begin position="174"/>
        <end position="772"/>
    </location>
</feature>
<keyword evidence="11" id="KW-0443">Lipid metabolism</keyword>
<dbReference type="GO" id="GO:0004095">
    <property type="term" value="F:carnitine O-palmitoyltransferase activity"/>
    <property type="evidence" value="ECO:0007669"/>
    <property type="project" value="UniProtKB-EC"/>
</dbReference>
<evidence type="ECO:0000256" key="6">
    <source>
        <dbReference type="ARBA" id="ARBA00022679"/>
    </source>
</evidence>
<keyword evidence="10 22" id="KW-1133">Transmembrane helix</keyword>
<dbReference type="FunFam" id="3.30.559.10:FF:000042">
    <property type="entry name" value="Carnitine Palmitoyl Transferase"/>
    <property type="match status" value="1"/>
</dbReference>
<evidence type="ECO:0000256" key="18">
    <source>
        <dbReference type="ARBA" id="ARBA00043926"/>
    </source>
</evidence>
<evidence type="ECO:0000259" key="23">
    <source>
        <dbReference type="Pfam" id="PF00755"/>
    </source>
</evidence>
<evidence type="ECO:0000259" key="24">
    <source>
        <dbReference type="Pfam" id="PF16484"/>
    </source>
</evidence>
<comment type="pathway">
    <text evidence="2">Lipid metabolism; fatty acid beta-oxidation.</text>
</comment>
<proteinExistence type="inferred from homology"/>
<dbReference type="InterPro" id="IPR000542">
    <property type="entry name" value="Carn_acyl_trans"/>
</dbReference>
<evidence type="ECO:0000256" key="14">
    <source>
        <dbReference type="ARBA" id="ARBA00023315"/>
    </source>
</evidence>
<evidence type="ECO:0000256" key="7">
    <source>
        <dbReference type="ARBA" id="ARBA00022692"/>
    </source>
</evidence>
<dbReference type="PANTHER" id="PTHR22589:SF69">
    <property type="entry name" value="CARNITINE O-PALMITOYLTRANSFERASE 1, MUSCLE ISOFORM"/>
    <property type="match status" value="1"/>
</dbReference>
<feature type="transmembrane region" description="Helical" evidence="22">
    <location>
        <begin position="103"/>
        <end position="122"/>
    </location>
</feature>
<keyword evidence="6 21" id="KW-0808">Transferase</keyword>
<gene>
    <name evidence="25" type="ORF">CCH79_00012320</name>
</gene>
<evidence type="ECO:0000256" key="21">
    <source>
        <dbReference type="RuleBase" id="RU003801"/>
    </source>
</evidence>
<dbReference type="Pfam" id="PF00755">
    <property type="entry name" value="Carn_acyltransf"/>
    <property type="match status" value="1"/>
</dbReference>
<dbReference type="Gene3D" id="3.30.559.10">
    <property type="entry name" value="Chloramphenicol acetyltransferase-like domain"/>
    <property type="match status" value="1"/>
</dbReference>
<dbReference type="STRING" id="33528.ENSGAFP00000008758"/>
<dbReference type="Gene3D" id="3.30.559.70">
    <property type="entry name" value="Choline/Carnitine o-acyltransferase, domain 2"/>
    <property type="match status" value="1"/>
</dbReference>
<evidence type="ECO:0000256" key="19">
    <source>
        <dbReference type="ARBA" id="ARBA00048480"/>
    </source>
</evidence>
<comment type="similarity">
    <text evidence="3 21">Belongs to the carnitine/choline acetyltransferase family.</text>
</comment>
<evidence type="ECO:0000256" key="17">
    <source>
        <dbReference type="ARBA" id="ARBA00042959"/>
    </source>
</evidence>
<evidence type="ECO:0000256" key="3">
    <source>
        <dbReference type="ARBA" id="ARBA00005232"/>
    </source>
</evidence>
<dbReference type="GO" id="GO:0006635">
    <property type="term" value="P:fatty acid beta-oxidation"/>
    <property type="evidence" value="ECO:0007669"/>
    <property type="project" value="UniProtKB-UniPathway"/>
</dbReference>
<keyword evidence="7 22" id="KW-0812">Transmembrane</keyword>
<evidence type="ECO:0000313" key="25">
    <source>
        <dbReference type="EMBL" id="PWA14176.1"/>
    </source>
</evidence>
<evidence type="ECO:0000256" key="13">
    <source>
        <dbReference type="ARBA" id="ARBA00023136"/>
    </source>
</evidence>
<evidence type="ECO:0000256" key="9">
    <source>
        <dbReference type="ARBA" id="ARBA00022832"/>
    </source>
</evidence>
<dbReference type="Gene3D" id="6.10.250.1760">
    <property type="match status" value="1"/>
</dbReference>
<dbReference type="GO" id="GO:0015909">
    <property type="term" value="P:long-chain fatty acid transport"/>
    <property type="evidence" value="ECO:0007669"/>
    <property type="project" value="TreeGrafter"/>
</dbReference>
<accession>A0A315UPZ1</accession>
<feature type="transmembrane region" description="Helical" evidence="22">
    <location>
        <begin position="62"/>
        <end position="83"/>
    </location>
</feature>
<evidence type="ECO:0000256" key="11">
    <source>
        <dbReference type="ARBA" id="ARBA00023098"/>
    </source>
</evidence>
<organism evidence="25 26">
    <name type="scientific">Gambusia affinis</name>
    <name type="common">Western mosquitofish</name>
    <name type="synonym">Heterandria affinis</name>
    <dbReference type="NCBI Taxonomy" id="33528"/>
    <lineage>
        <taxon>Eukaryota</taxon>
        <taxon>Metazoa</taxon>
        <taxon>Chordata</taxon>
        <taxon>Craniata</taxon>
        <taxon>Vertebrata</taxon>
        <taxon>Euteleostomi</taxon>
        <taxon>Actinopterygii</taxon>
        <taxon>Neopterygii</taxon>
        <taxon>Teleostei</taxon>
        <taxon>Neoteleostei</taxon>
        <taxon>Acanthomorphata</taxon>
        <taxon>Ovalentaria</taxon>
        <taxon>Atherinomorphae</taxon>
        <taxon>Cyprinodontiformes</taxon>
        <taxon>Poeciliidae</taxon>
        <taxon>Poeciliinae</taxon>
        <taxon>Gambusia</taxon>
    </lineage>
</organism>
<dbReference type="InterPro" id="IPR042231">
    <property type="entry name" value="Cho/carn_acyl_trans_2"/>
</dbReference>
<evidence type="ECO:0000256" key="15">
    <source>
        <dbReference type="ARBA" id="ARBA00040569"/>
    </source>
</evidence>
<feature type="domain" description="Carnitine O-palmitoyltransferase N-terminal" evidence="24">
    <location>
        <begin position="1"/>
        <end position="47"/>
    </location>
</feature>
<dbReference type="EMBL" id="NHOQ01002850">
    <property type="protein sequence ID" value="PWA14176.1"/>
    <property type="molecule type" value="Genomic_DNA"/>
</dbReference>
<keyword evidence="14 21" id="KW-0012">Acyltransferase</keyword>
<keyword evidence="13 22" id="KW-0472">Membrane</keyword>
<dbReference type="GO" id="GO:0009437">
    <property type="term" value="P:carnitine metabolic process"/>
    <property type="evidence" value="ECO:0007669"/>
    <property type="project" value="TreeGrafter"/>
</dbReference>
<sequence length="806" mass="92146">MAEAHQAVGFQFTVRPDGVDVKLSKEVIKTIYLSSLNAWKKKAIQLKNGILTEVYPTSPSSWLIVVIAMMMSLYTGTDPPLGIINTIKENLPYKDCLSAQARAVLSAILFATAVWLIFIQFLRFTLKILLSYHGWIFESHGKMRTSTKVWLSLVKMFSGRRPLLYSFQAVLPRLPVPRVDDTIEKYLESVRPLLDDKQYKQMEILAHNFKENEASLLQRYLVLKSWLAPNYVSDWWEEYIYLRSRSPIMVNSNFYIMDFLYVTPTHRQAARAGNIVHAMLQYRRKLERGELAPMRALGTVPMCSTQMERMFNTTRIPGMETDFILHLTDRKHLVVFHRGRYFQVWLYTGGRHLLPSELENQFQQILNNTSEPQPGELKLAAITAGDRHAQTHIFPSLLKPSHLLKIVPWARTRLKYFSQGLNKKSLDAIETASFFLTLDEEPEGYDPGKVSSLDTYAKSLMHGKCYDRWFDKSFNLISYPNGKMGVNIEHSWADAPIVGHMWEYVLATDCFQLGYTEEGHCKGDVNRGLPSPTRLKWEIPAQCQDVIHASYLLARHLADDVDFHAHLFTEFGKGLIKKCKTSPDAFIQLALQLAQFRDQGVFCLTYESSMTRMFRDGRTETVRSCTSEAAAFVQAMEDPDATNAQRLALFQKAADKHQNMYRLAMTGAGIDRHLFCLYIVSKYLSVESPFLKKVLSEPWKLSTSQTPQQQLNLIDINKFPNYVGAGGGFGPVADDGYGVSYIIVGENLITFHISSKFSRHNTDSTRFSQHIRKAMIDIQTLFKQENDKGAVKNGMDVHLENNKKDK</sequence>
<dbReference type="PROSITE" id="PS00439">
    <property type="entry name" value="ACYLTRANSF_C_1"/>
    <property type="match status" value="1"/>
</dbReference>
<dbReference type="PANTHER" id="PTHR22589">
    <property type="entry name" value="CARNITINE O-ACYLTRANSFERASE"/>
    <property type="match status" value="1"/>
</dbReference>
<comment type="catalytic activity">
    <reaction evidence="19">
        <text>(R)-carnitine + hexadecanoyl-CoA = O-hexadecanoyl-(R)-carnitine + CoA</text>
        <dbReference type="Rhea" id="RHEA:12661"/>
        <dbReference type="ChEBI" id="CHEBI:16347"/>
        <dbReference type="ChEBI" id="CHEBI:17490"/>
        <dbReference type="ChEBI" id="CHEBI:57287"/>
        <dbReference type="ChEBI" id="CHEBI:57379"/>
        <dbReference type="EC" id="2.3.1.21"/>
    </reaction>
    <physiologicalReaction direction="left-to-right" evidence="19">
        <dbReference type="Rhea" id="RHEA:12662"/>
    </physiologicalReaction>
</comment>
<comment type="function">
    <text evidence="18">Catalyzes the transfer of the acyl group of long-chain fatty acid-CoA conjugates onto carnitine, an essential step for the mitochondrial uptake of long-chain fatty acids and their subsequent beta-oxidation in the mitochondrion.</text>
</comment>
<dbReference type="GO" id="GO:0005741">
    <property type="term" value="C:mitochondrial outer membrane"/>
    <property type="evidence" value="ECO:0007669"/>
    <property type="project" value="UniProtKB-SubCell"/>
</dbReference>
<dbReference type="Pfam" id="PF16484">
    <property type="entry name" value="CPT_N"/>
    <property type="match status" value="1"/>
</dbReference>